<protein>
    <submittedName>
        <fullName evidence="5">Argonaute siRNA chaperone complex subunit Arb1-domain-containing protein</fullName>
    </submittedName>
</protein>
<dbReference type="InterPro" id="IPR006630">
    <property type="entry name" value="La_HTH"/>
</dbReference>
<dbReference type="InterPro" id="IPR018606">
    <property type="entry name" value="Arb1"/>
</dbReference>
<feature type="compositionally biased region" description="Pro residues" evidence="3">
    <location>
        <begin position="26"/>
        <end position="35"/>
    </location>
</feature>
<feature type="compositionally biased region" description="Pro residues" evidence="3">
    <location>
        <begin position="1"/>
        <end position="12"/>
    </location>
</feature>
<accession>A0ABR1KFK0</accession>
<dbReference type="PANTHER" id="PTHR22792:SF140">
    <property type="entry name" value="ACHILLES, ISOFORM A"/>
    <property type="match status" value="1"/>
</dbReference>
<evidence type="ECO:0000256" key="3">
    <source>
        <dbReference type="SAM" id="MobiDB-lite"/>
    </source>
</evidence>
<name>A0ABR1KFK0_9PEZI</name>
<dbReference type="Gene3D" id="1.10.10.10">
    <property type="entry name" value="Winged helix-like DNA-binding domain superfamily/Winged helix DNA-binding domain"/>
    <property type="match status" value="1"/>
</dbReference>
<keyword evidence="6" id="KW-1185">Reference proteome</keyword>
<evidence type="ECO:0000256" key="1">
    <source>
        <dbReference type="ARBA" id="ARBA00022884"/>
    </source>
</evidence>
<dbReference type="Pfam" id="PF09692">
    <property type="entry name" value="Arb1"/>
    <property type="match status" value="1"/>
</dbReference>
<keyword evidence="1 2" id="KW-0694">RNA-binding</keyword>
<gene>
    <name evidence="5" type="ORF">IWZ03DRAFT_387734</name>
</gene>
<evidence type="ECO:0000256" key="2">
    <source>
        <dbReference type="PROSITE-ProRule" id="PRU00332"/>
    </source>
</evidence>
<organism evidence="5 6">
    <name type="scientific">Phyllosticta citriasiana</name>
    <dbReference type="NCBI Taxonomy" id="595635"/>
    <lineage>
        <taxon>Eukaryota</taxon>
        <taxon>Fungi</taxon>
        <taxon>Dikarya</taxon>
        <taxon>Ascomycota</taxon>
        <taxon>Pezizomycotina</taxon>
        <taxon>Dothideomycetes</taxon>
        <taxon>Dothideomycetes incertae sedis</taxon>
        <taxon>Botryosphaeriales</taxon>
        <taxon>Phyllostictaceae</taxon>
        <taxon>Phyllosticta</taxon>
    </lineage>
</organism>
<sequence length="605" mass="68950">MASPIEDPPAPHPTLIDQQEMSTPTLPMPSAVPPHPLTNDIIRQVEYYFSDENLPTDSHLLEKCGGRENRPVSIRSICGFKKMRQYKPFLSVVESLKKSAFLDVLPDKTIKRKIPLQCKTVLDPDFHVEESDNEASPHISKERTTEKSAANTQPKAQPQPQQLPKARGWDKAHGFEEYFADAPVTPAEHKHELSMYDPETHLRLRMEIAIQRFMSRRNMHQQYAAIFGKFMKFSGIDASPRQFTGKLSDQDFEDRDAADKALMLATYTIDLDKDNSDAWPVDFEGVAKGFLSSNWPTSCYYDYDSIERATRVLKNFYNYLLHHNVCPEYLSDLYAARKVCDQACIEYPKITRAIQLLPGELNISCSLLCDGYHALTLAPLPGWDSGERDGETETKFADNPDIKARLVLNMAIATLGNEEQAEMLSKYQRKEMPMVFVGSIDEVSFEVTGIELPSAESLARYDKANTTVLGNKDFSVKPLGRLFGKHVDLPDFTPPDVPQWRLDELRKSKLNKTYEFWLEAEILKQCFIGMKMCGVSREVNLGFKILEQVYHVLASFYTYLPNELLAKKWKEPVFMSDKDMMAKLARRDVLEDSRRGSVDGVVDVE</sequence>
<dbReference type="InterPro" id="IPR036390">
    <property type="entry name" value="WH_DNA-bd_sf"/>
</dbReference>
<dbReference type="SMART" id="SM00715">
    <property type="entry name" value="LA"/>
    <property type="match status" value="1"/>
</dbReference>
<dbReference type="PANTHER" id="PTHR22792">
    <property type="entry name" value="LUPUS LA PROTEIN-RELATED"/>
    <property type="match status" value="1"/>
</dbReference>
<comment type="caution">
    <text evidence="5">The sequence shown here is derived from an EMBL/GenBank/DDBJ whole genome shotgun (WGS) entry which is preliminary data.</text>
</comment>
<dbReference type="PROSITE" id="PS50961">
    <property type="entry name" value="HTH_LA"/>
    <property type="match status" value="1"/>
</dbReference>
<feature type="compositionally biased region" description="Polar residues" evidence="3">
    <location>
        <begin position="16"/>
        <end position="25"/>
    </location>
</feature>
<feature type="compositionally biased region" description="Low complexity" evidence="3">
    <location>
        <begin position="153"/>
        <end position="166"/>
    </location>
</feature>
<dbReference type="InterPro" id="IPR036388">
    <property type="entry name" value="WH-like_DNA-bd_sf"/>
</dbReference>
<feature type="region of interest" description="Disordered" evidence="3">
    <location>
        <begin position="128"/>
        <end position="167"/>
    </location>
</feature>
<dbReference type="Pfam" id="PF05383">
    <property type="entry name" value="La"/>
    <property type="match status" value="1"/>
</dbReference>
<evidence type="ECO:0000313" key="5">
    <source>
        <dbReference type="EMBL" id="KAK7510925.1"/>
    </source>
</evidence>
<reference evidence="5 6" key="1">
    <citation type="submission" date="2024-04" db="EMBL/GenBank/DDBJ databases">
        <title>Phyllosticta paracitricarpa is synonymous to the EU quarantine fungus P. citricarpa based on phylogenomic analyses.</title>
        <authorList>
            <consortium name="Lawrence Berkeley National Laboratory"/>
            <person name="Van Ingen-Buijs V.A."/>
            <person name="Van Westerhoven A.C."/>
            <person name="Haridas S."/>
            <person name="Skiadas P."/>
            <person name="Martin F."/>
            <person name="Groenewald J.Z."/>
            <person name="Crous P.W."/>
            <person name="Seidl M.F."/>
        </authorList>
    </citation>
    <scope>NUCLEOTIDE SEQUENCE [LARGE SCALE GENOMIC DNA]</scope>
    <source>
        <strain evidence="5 6">CBS 123371</strain>
    </source>
</reference>
<dbReference type="Proteomes" id="UP001363622">
    <property type="component" value="Unassembled WGS sequence"/>
</dbReference>
<proteinExistence type="predicted"/>
<feature type="region of interest" description="Disordered" evidence="3">
    <location>
        <begin position="1"/>
        <end position="35"/>
    </location>
</feature>
<dbReference type="EMBL" id="JBBPHU010000013">
    <property type="protein sequence ID" value="KAK7510925.1"/>
    <property type="molecule type" value="Genomic_DNA"/>
</dbReference>
<evidence type="ECO:0000259" key="4">
    <source>
        <dbReference type="PROSITE" id="PS50961"/>
    </source>
</evidence>
<evidence type="ECO:0000313" key="6">
    <source>
        <dbReference type="Proteomes" id="UP001363622"/>
    </source>
</evidence>
<dbReference type="SUPFAM" id="SSF46785">
    <property type="entry name" value="Winged helix' DNA-binding domain"/>
    <property type="match status" value="1"/>
</dbReference>
<feature type="domain" description="HTH La-type RNA-binding" evidence="4">
    <location>
        <begin position="31"/>
        <end position="123"/>
    </location>
</feature>
<dbReference type="InterPro" id="IPR045180">
    <property type="entry name" value="La_dom_prot"/>
</dbReference>